<accession>A0AAD1Z2F4</accession>
<dbReference type="Pfam" id="PF13561">
    <property type="entry name" value="adh_short_C2"/>
    <property type="match status" value="1"/>
</dbReference>
<dbReference type="GO" id="GO:0016616">
    <property type="term" value="F:oxidoreductase activity, acting on the CH-OH group of donors, NAD or NADP as acceptor"/>
    <property type="evidence" value="ECO:0007669"/>
    <property type="project" value="UniProtKB-ARBA"/>
</dbReference>
<organism evidence="5 6">
    <name type="scientific">Fraxinus pennsylvanica</name>
    <dbReference type="NCBI Taxonomy" id="56036"/>
    <lineage>
        <taxon>Eukaryota</taxon>
        <taxon>Viridiplantae</taxon>
        <taxon>Streptophyta</taxon>
        <taxon>Embryophyta</taxon>
        <taxon>Tracheophyta</taxon>
        <taxon>Spermatophyta</taxon>
        <taxon>Magnoliopsida</taxon>
        <taxon>eudicotyledons</taxon>
        <taxon>Gunneridae</taxon>
        <taxon>Pentapetalae</taxon>
        <taxon>asterids</taxon>
        <taxon>lamiids</taxon>
        <taxon>Lamiales</taxon>
        <taxon>Oleaceae</taxon>
        <taxon>Oleeae</taxon>
        <taxon>Fraxinus</taxon>
    </lineage>
</organism>
<dbReference type="PRINTS" id="PR00080">
    <property type="entry name" value="SDRFAMILY"/>
</dbReference>
<dbReference type="PANTHER" id="PTHR43180">
    <property type="entry name" value="3-OXOACYL-(ACYL-CARRIER-PROTEIN) REDUCTASE (AFU_ORTHOLOGUE AFUA_6G11210)"/>
    <property type="match status" value="1"/>
</dbReference>
<dbReference type="InterPro" id="IPR002347">
    <property type="entry name" value="SDR_fam"/>
</dbReference>
<dbReference type="PRINTS" id="PR00081">
    <property type="entry name" value="GDHRDH"/>
</dbReference>
<evidence type="ECO:0000256" key="2">
    <source>
        <dbReference type="ARBA" id="ARBA00023002"/>
    </source>
</evidence>
<proteinExistence type="inferred from homology"/>
<keyword evidence="3" id="KW-0175">Coiled coil</keyword>
<protein>
    <submittedName>
        <fullName evidence="5">Uncharacterized protein</fullName>
    </submittedName>
</protein>
<evidence type="ECO:0000313" key="5">
    <source>
        <dbReference type="EMBL" id="CAI9761570.1"/>
    </source>
</evidence>
<dbReference type="InterPro" id="IPR036291">
    <property type="entry name" value="NAD(P)-bd_dom_sf"/>
</dbReference>
<evidence type="ECO:0000256" key="3">
    <source>
        <dbReference type="SAM" id="Coils"/>
    </source>
</evidence>
<dbReference type="SUPFAM" id="SSF51735">
    <property type="entry name" value="NAD(P)-binding Rossmann-fold domains"/>
    <property type="match status" value="1"/>
</dbReference>
<dbReference type="AlphaFoldDB" id="A0AAD1Z2F4"/>
<keyword evidence="2" id="KW-0560">Oxidoreductase</keyword>
<dbReference type="InterPro" id="IPR020904">
    <property type="entry name" value="Sc_DH/Rdtase_CS"/>
</dbReference>
<dbReference type="FunFam" id="3.40.50.720:FF:000084">
    <property type="entry name" value="Short-chain dehydrogenase reductase"/>
    <property type="match status" value="1"/>
</dbReference>
<evidence type="ECO:0000256" key="4">
    <source>
        <dbReference type="SAM" id="Phobius"/>
    </source>
</evidence>
<dbReference type="PANTHER" id="PTHR43180:SF30">
    <property type="entry name" value="MOMILACTONE A SYNTHASE"/>
    <property type="match status" value="1"/>
</dbReference>
<dbReference type="EMBL" id="OU503040">
    <property type="protein sequence ID" value="CAI9761570.1"/>
    <property type="molecule type" value="Genomic_DNA"/>
</dbReference>
<keyword evidence="4" id="KW-0812">Transmembrane</keyword>
<feature type="coiled-coil region" evidence="3">
    <location>
        <begin position="310"/>
        <end position="337"/>
    </location>
</feature>
<evidence type="ECO:0000313" key="6">
    <source>
        <dbReference type="Proteomes" id="UP000834106"/>
    </source>
</evidence>
<dbReference type="Proteomes" id="UP000834106">
    <property type="component" value="Chromosome 5"/>
</dbReference>
<name>A0AAD1Z2F4_9LAMI</name>
<sequence length="362" mass="39512">MGSSSILSAVAKRLEGKVALITGGAGGLGSATADLFCQHGAKVLIADIKDDQSHSICKNISTSNASFIHCDVTNESDVQNAVNTAVSKHGKLDIMFNNAGIMDVKKPDILNNDRADFDNILRVNVTGAFLGTKHAARVMKPVGQGSIINTASVCSVMGGVATHAYTCSKHALLGLTRNTAIELGQYGIRVNSVSPYAFPSYQSRTLLGLKGNEWLDDKYSNLRAEDVAQCVVYLASDESKCWKIKHRSVFEPGIVIMSRGMLLIVLMLILIITSQFEWRQQLGGDADTSSRESQKQPQISKREVVKEKIILSQEKNIQRLNELVRSLKEQLQLCQCNNETSNGTVSSLTENIIELEQQILED</sequence>
<reference evidence="5" key="1">
    <citation type="submission" date="2023-05" db="EMBL/GenBank/DDBJ databases">
        <authorList>
            <person name="Huff M."/>
        </authorList>
    </citation>
    <scope>NUCLEOTIDE SEQUENCE</scope>
</reference>
<keyword evidence="4" id="KW-0472">Membrane</keyword>
<keyword evidence="6" id="KW-1185">Reference proteome</keyword>
<feature type="transmembrane region" description="Helical" evidence="4">
    <location>
        <begin position="253"/>
        <end position="272"/>
    </location>
</feature>
<evidence type="ECO:0000256" key="1">
    <source>
        <dbReference type="ARBA" id="ARBA00006484"/>
    </source>
</evidence>
<dbReference type="PROSITE" id="PS00061">
    <property type="entry name" value="ADH_SHORT"/>
    <property type="match status" value="1"/>
</dbReference>
<keyword evidence="4" id="KW-1133">Transmembrane helix</keyword>
<comment type="similarity">
    <text evidence="1">Belongs to the short-chain dehydrogenases/reductases (SDR) family.</text>
</comment>
<dbReference type="Gene3D" id="3.40.50.720">
    <property type="entry name" value="NAD(P)-binding Rossmann-like Domain"/>
    <property type="match status" value="1"/>
</dbReference>
<gene>
    <name evidence="5" type="ORF">FPE_LOCUS9000</name>
</gene>